<comment type="caution">
    <text evidence="2">The sequence shown here is derived from an EMBL/GenBank/DDBJ whole genome shotgun (WGS) entry which is preliminary data.</text>
</comment>
<reference evidence="2" key="1">
    <citation type="submission" date="2020-12" db="EMBL/GenBank/DDBJ databases">
        <authorList>
            <consortium name="Molecular Ecology Group"/>
        </authorList>
    </citation>
    <scope>NUCLEOTIDE SEQUENCE</scope>
    <source>
        <strain evidence="2">TBG_1078</strain>
    </source>
</reference>
<dbReference type="EMBL" id="CAJHUB010000672">
    <property type="protein sequence ID" value="CAD7673932.1"/>
    <property type="molecule type" value="Genomic_DNA"/>
</dbReference>
<evidence type="ECO:0000256" key="1">
    <source>
        <dbReference type="SAM" id="MobiDB-lite"/>
    </source>
</evidence>
<evidence type="ECO:0000313" key="3">
    <source>
        <dbReference type="Proteomes" id="UP000645828"/>
    </source>
</evidence>
<evidence type="ECO:0000313" key="2">
    <source>
        <dbReference type="EMBL" id="CAD7673932.1"/>
    </source>
</evidence>
<dbReference type="Proteomes" id="UP000645828">
    <property type="component" value="Unassembled WGS sequence"/>
</dbReference>
<protein>
    <submittedName>
        <fullName evidence="2">(raccoon dog) hypothetical protein</fullName>
    </submittedName>
</protein>
<feature type="compositionally biased region" description="Low complexity" evidence="1">
    <location>
        <begin position="41"/>
        <end position="51"/>
    </location>
</feature>
<sequence>MGRGGAAGTAAPRGGAGARCEVRGAGLAGRGARLPPPPMAPGARDGLGARVRTGRGLGGVRGLLPARGLEQVRTRSQGAGRTRGRGSRGPQAPPRPRPRAGSAPRVGKTVGVQGSALAPRQRSLKELSSYKASK</sequence>
<dbReference type="AlphaFoldDB" id="A0A811YHP4"/>
<organism evidence="2 3">
    <name type="scientific">Nyctereutes procyonoides</name>
    <name type="common">Raccoon dog</name>
    <name type="synonym">Canis procyonoides</name>
    <dbReference type="NCBI Taxonomy" id="34880"/>
    <lineage>
        <taxon>Eukaryota</taxon>
        <taxon>Metazoa</taxon>
        <taxon>Chordata</taxon>
        <taxon>Craniata</taxon>
        <taxon>Vertebrata</taxon>
        <taxon>Euteleostomi</taxon>
        <taxon>Mammalia</taxon>
        <taxon>Eutheria</taxon>
        <taxon>Laurasiatheria</taxon>
        <taxon>Carnivora</taxon>
        <taxon>Caniformia</taxon>
        <taxon>Canidae</taxon>
        <taxon>Nyctereutes</taxon>
    </lineage>
</organism>
<proteinExistence type="predicted"/>
<gene>
    <name evidence="2" type="ORF">NYPRO_LOCUS6727</name>
</gene>
<accession>A0A811YHP4</accession>
<feature type="region of interest" description="Disordered" evidence="1">
    <location>
        <begin position="28"/>
        <end position="134"/>
    </location>
</feature>
<keyword evidence="3" id="KW-1185">Reference proteome</keyword>
<name>A0A811YHP4_NYCPR</name>
<feature type="compositionally biased region" description="Low complexity" evidence="1">
    <location>
        <begin position="62"/>
        <end position="80"/>
    </location>
</feature>